<keyword evidence="4" id="KW-1185">Reference proteome</keyword>
<dbReference type="HOGENOM" id="CLU_166778_0_0_5"/>
<evidence type="ECO:0000256" key="1">
    <source>
        <dbReference type="ARBA" id="ARBA00022741"/>
    </source>
</evidence>
<reference evidence="3 4" key="1">
    <citation type="submission" date="2009-01" db="EMBL/GenBank/DDBJ databases">
        <title>Complete sequence of chromosome of Methylobacterium nodulans ORS 2060.</title>
        <authorList>
            <consortium name="US DOE Joint Genome Institute"/>
            <person name="Lucas S."/>
            <person name="Copeland A."/>
            <person name="Lapidus A."/>
            <person name="Glavina del Rio T."/>
            <person name="Dalin E."/>
            <person name="Tice H."/>
            <person name="Bruce D."/>
            <person name="Goodwin L."/>
            <person name="Pitluck S."/>
            <person name="Sims D."/>
            <person name="Brettin T."/>
            <person name="Detter J.C."/>
            <person name="Han C."/>
            <person name="Larimer F."/>
            <person name="Land M."/>
            <person name="Hauser L."/>
            <person name="Kyrpides N."/>
            <person name="Ivanova N."/>
            <person name="Marx C.J."/>
            <person name="Richardson P."/>
        </authorList>
    </citation>
    <scope>NUCLEOTIDE SEQUENCE [LARGE SCALE GENOMIC DNA]</scope>
    <source>
        <strain evidence="4">LMG 21967 / CNCM I-2342 / ORS 2060</strain>
    </source>
</reference>
<dbReference type="KEGG" id="mno:Mnod_6251"/>
<protein>
    <recommendedName>
        <fullName evidence="2">Acb2/Tad1 hairpin domain-containing protein</fullName>
    </recommendedName>
</protein>
<organism evidence="3 4">
    <name type="scientific">Methylobacterium nodulans (strain LMG 21967 / CNCM I-2342 / ORS 2060)</name>
    <dbReference type="NCBI Taxonomy" id="460265"/>
    <lineage>
        <taxon>Bacteria</taxon>
        <taxon>Pseudomonadati</taxon>
        <taxon>Pseudomonadota</taxon>
        <taxon>Alphaproteobacteria</taxon>
        <taxon>Hyphomicrobiales</taxon>
        <taxon>Methylobacteriaceae</taxon>
        <taxon>Methylobacterium</taxon>
    </lineage>
</organism>
<gene>
    <name evidence="3" type="ordered locus">Mnod_6251</name>
</gene>
<name>B8IAL2_METNO</name>
<dbReference type="Proteomes" id="UP000008207">
    <property type="component" value="Chromosome"/>
</dbReference>
<proteinExistence type="predicted"/>
<evidence type="ECO:0000313" key="3">
    <source>
        <dbReference type="EMBL" id="ACL61057.1"/>
    </source>
</evidence>
<dbReference type="GO" id="GO:0000166">
    <property type="term" value="F:nucleotide binding"/>
    <property type="evidence" value="ECO:0007669"/>
    <property type="project" value="UniProtKB-KW"/>
</dbReference>
<dbReference type="Pfam" id="PF24729">
    <property type="entry name" value="Acb2_Tad1_hairpin"/>
    <property type="match status" value="1"/>
</dbReference>
<dbReference type="eggNOG" id="ENOG5032ZFE">
    <property type="taxonomic scope" value="Bacteria"/>
</dbReference>
<dbReference type="EMBL" id="CP001349">
    <property type="protein sequence ID" value="ACL61057.1"/>
    <property type="molecule type" value="Genomic_DNA"/>
</dbReference>
<evidence type="ECO:0000259" key="2">
    <source>
        <dbReference type="Pfam" id="PF24729"/>
    </source>
</evidence>
<dbReference type="InterPro" id="IPR056098">
    <property type="entry name" value="Acb2/Tad1_hairpin"/>
</dbReference>
<keyword evidence="1" id="KW-0547">Nucleotide-binding</keyword>
<dbReference type="AlphaFoldDB" id="B8IAL2"/>
<dbReference type="STRING" id="460265.Mnod_6251"/>
<dbReference type="RefSeq" id="WP_015932640.1">
    <property type="nucleotide sequence ID" value="NC_011894.1"/>
</dbReference>
<evidence type="ECO:0000313" key="4">
    <source>
        <dbReference type="Proteomes" id="UP000008207"/>
    </source>
</evidence>
<sequence length="119" mass="13032">MTQPACSRRSALVGLPAPRHCTICGLGPCRYPETPMATVESTSDERTANNGVRHQSRLLTEDEKALVTRIKDAGATFIQLIHEIAEVPPSVEKLDDRDLELARTHVEDAVMRAVRAVTA</sequence>
<accession>B8IAL2</accession>
<feature type="domain" description="Acb2/Tad1 hairpin" evidence="2">
    <location>
        <begin position="52"/>
        <end position="118"/>
    </location>
</feature>